<feature type="region of interest" description="Disordered" evidence="1">
    <location>
        <begin position="342"/>
        <end position="380"/>
    </location>
</feature>
<dbReference type="PROSITE" id="PS51212">
    <property type="entry name" value="WSC"/>
    <property type="match status" value="1"/>
</dbReference>
<dbReference type="Proteomes" id="UP000507470">
    <property type="component" value="Unassembled WGS sequence"/>
</dbReference>
<evidence type="ECO:0000256" key="2">
    <source>
        <dbReference type="SAM" id="Phobius"/>
    </source>
</evidence>
<reference evidence="4 5" key="1">
    <citation type="submission" date="2020-06" db="EMBL/GenBank/DDBJ databases">
        <authorList>
            <person name="Li R."/>
            <person name="Bekaert M."/>
        </authorList>
    </citation>
    <scope>NUCLEOTIDE SEQUENCE [LARGE SCALE GENOMIC DNA]</scope>
    <source>
        <strain evidence="5">wild</strain>
    </source>
</reference>
<feature type="domain" description="WSC" evidence="3">
    <location>
        <begin position="684"/>
        <end position="774"/>
    </location>
</feature>
<proteinExistence type="predicted"/>
<dbReference type="SMART" id="SM00321">
    <property type="entry name" value="WSC"/>
    <property type="match status" value="2"/>
</dbReference>
<accession>A0A6J8DV20</accession>
<gene>
    <name evidence="4" type="ORF">MCOR_43813</name>
</gene>
<feature type="transmembrane region" description="Helical" evidence="2">
    <location>
        <begin position="987"/>
        <end position="1009"/>
    </location>
</feature>
<keyword evidence="5" id="KW-1185">Reference proteome</keyword>
<evidence type="ECO:0000313" key="5">
    <source>
        <dbReference type="Proteomes" id="UP000507470"/>
    </source>
</evidence>
<protein>
    <recommendedName>
        <fullName evidence="3">WSC domain-containing protein</fullName>
    </recommendedName>
</protein>
<dbReference type="EMBL" id="CACVKT020007785">
    <property type="protein sequence ID" value="CAC5410640.1"/>
    <property type="molecule type" value="Genomic_DNA"/>
</dbReference>
<evidence type="ECO:0000259" key="3">
    <source>
        <dbReference type="PROSITE" id="PS51212"/>
    </source>
</evidence>
<keyword evidence="2" id="KW-0812">Transmembrane</keyword>
<keyword evidence="2" id="KW-1133">Transmembrane helix</keyword>
<dbReference type="InterPro" id="IPR002889">
    <property type="entry name" value="WSC_carb-bd"/>
</dbReference>
<feature type="transmembrane region" description="Helical" evidence="2">
    <location>
        <begin position="399"/>
        <end position="423"/>
    </location>
</feature>
<name>A0A6J8DV20_MYTCO</name>
<sequence length="1304" mass="148024">MQVIIVGTYQHTTSSDNQGTFLFYEETSTSYNTTDSNGNGYEPFEEYEEIDRTRITEFFIINIGSAYKSSDKKTAIGQPLPCFINYFEKGATGHEGQRNVTVYGVSIATSWMGHKGCYLNLQQIRDTRQENLQNNSPGRCSLVSESTEYFGVMMNTCICSKELNVNRISSSTNCKKQCPKPWIHSTCGGSDENLPYFDVYQHNIGSKVWSGRHTKLNVTKYGLDCKLFGDQDYNKIDALPDNDFVWTPFYRSKVVLFSRKGTYTSKMPTKSLECQLRKLHDFDTVCIFVNDSDFIIPLRCNLTEPKMCTVLSDRDICRTSKPKVETSAKQINSATDYNSINQMTMGPEYSSDQQTDKKSISTTIKTDPEPQSASINPDVTPKYEFDTTNSTLIFENSVFVFHIGIAISVSCLVILIASLGCCFNRPMRRTYTFPISRSEEIIGMAVEGHSHKNRSSAVLVENHFDPIDKASTSNDVEGLRFCASQPCQNTNYQKAENGEYQHLDFTLRSETTKRFADNSEYNHTRANLKTQLKNQQFVFDSNADNQSNISIDVANSTADSNKDEPEFRRTDSAFAVLPYTERINVKSTHIYDEPDDSRMSLRERLLHMISIRPLKMPFGIELDLRGSRSKSKIYSFATSIDEIDERNKNALGNSTAIPCHINYHDEVPTYQDGKGYDVFISTRWMGYEGCYSNSSFAYTDKPVQLNPNSPGRCSIKCKSSSYFGVKTNTCVCLEDQNWSNINHSKNCNSPCTDQWTNATCGSEDDWYFDVYKQMKVFQPDPKDQDIFDRNCMVAKMIDDINVTFKAVSCSEQHTAICISDGGGTKNVGDISKSDMKSIIECSLSGDQWLKIKDELQNNTFVWTSLIRSNVHIWTNTNKKYIISHNNVDCQLEAVNENTLRFFNFNLQCIDLICTVLDETDTSNSVTYKYDDNANTTIPMDSEYTSIKLLNSTESNITTMTTHSERLDISTNVDWTSKYKTNENDARFLSVFALQIGVAVSVSGLVILIATVTCCVYKPKRGTYTFPISKSEDNIVMAMEGPPRPTESTAVLADNYSDPIDKTLTSNETEGPRFCATKSCQNTNSQKAENGCEYQHLDFTLRSKTAARFADNSEYDHVRANVVTVFDQPWDTETSKVKLFSQISKSVVQKGQNMRKSLIKRRASRSDSPKLKCRARNYCDAWKTQLNNQQFVFDSDEENQSNKRIDVANSTVDSNKDESEFRTTDSAFPVLPYSERINVKSTHIYDEPDDRRLSLRERLLHMISIKTPKMSFGIELDLRGSRSKSKMYSLETPIDEIYELDESEA</sequence>
<evidence type="ECO:0000256" key="1">
    <source>
        <dbReference type="SAM" id="MobiDB-lite"/>
    </source>
</evidence>
<keyword evidence="2" id="KW-0472">Membrane</keyword>
<evidence type="ECO:0000313" key="4">
    <source>
        <dbReference type="EMBL" id="CAC5410640.1"/>
    </source>
</evidence>
<organism evidence="4 5">
    <name type="scientific">Mytilus coruscus</name>
    <name type="common">Sea mussel</name>
    <dbReference type="NCBI Taxonomy" id="42192"/>
    <lineage>
        <taxon>Eukaryota</taxon>
        <taxon>Metazoa</taxon>
        <taxon>Spiralia</taxon>
        <taxon>Lophotrochozoa</taxon>
        <taxon>Mollusca</taxon>
        <taxon>Bivalvia</taxon>
        <taxon>Autobranchia</taxon>
        <taxon>Pteriomorphia</taxon>
        <taxon>Mytilida</taxon>
        <taxon>Mytiloidea</taxon>
        <taxon>Mytilidae</taxon>
        <taxon>Mytilinae</taxon>
        <taxon>Mytilus</taxon>
    </lineage>
</organism>